<feature type="region of interest" description="Disordered" evidence="1">
    <location>
        <begin position="58"/>
        <end position="77"/>
    </location>
</feature>
<organism evidence="3 4">
    <name type="scientific">Cryobacterium zongtaii</name>
    <dbReference type="NCBI Taxonomy" id="1259217"/>
    <lineage>
        <taxon>Bacteria</taxon>
        <taxon>Bacillati</taxon>
        <taxon>Actinomycetota</taxon>
        <taxon>Actinomycetes</taxon>
        <taxon>Micrococcales</taxon>
        <taxon>Microbacteriaceae</taxon>
        <taxon>Cryobacterium</taxon>
    </lineage>
</organism>
<evidence type="ECO:0000256" key="2">
    <source>
        <dbReference type="SAM" id="Phobius"/>
    </source>
</evidence>
<feature type="region of interest" description="Disordered" evidence="1">
    <location>
        <begin position="130"/>
        <end position="149"/>
    </location>
</feature>
<dbReference type="OrthoDB" id="4250219at2"/>
<dbReference type="AlphaFoldDB" id="A0A2S3ZCI4"/>
<evidence type="ECO:0000313" key="4">
    <source>
        <dbReference type="Proteomes" id="UP000237104"/>
    </source>
</evidence>
<reference evidence="3 4" key="1">
    <citation type="submission" date="2018-01" db="EMBL/GenBank/DDBJ databases">
        <title>Cryobacterium sp. nov., from glaciers in China.</title>
        <authorList>
            <person name="Liu Q."/>
            <person name="Xin Y.-H."/>
        </authorList>
    </citation>
    <scope>NUCLEOTIDE SEQUENCE [LARGE SCALE GENOMIC DNA]</scope>
    <source>
        <strain evidence="3 4">TMB1-8</strain>
    </source>
</reference>
<feature type="compositionally biased region" description="Basic and acidic residues" evidence="1">
    <location>
        <begin position="130"/>
        <end position="140"/>
    </location>
</feature>
<keyword evidence="2" id="KW-1133">Transmembrane helix</keyword>
<sequence>MSEGVIIALLGTTGVVIAALLSFLAVTLQKTREHARSAAVTSAATAISSAAAATDSAITKEQVQNSHTTNLREESDTRHDAVMTAFASLQGAQAELARAVDDVKASQRGMQRDIGRLGDADLEHFKAAREDRDRISKHIQESTSGEQPA</sequence>
<dbReference type="RefSeq" id="WP_103431308.1">
    <property type="nucleotide sequence ID" value="NZ_PPXF01000048.1"/>
</dbReference>
<evidence type="ECO:0000313" key="3">
    <source>
        <dbReference type="EMBL" id="POH63966.1"/>
    </source>
</evidence>
<proteinExistence type="predicted"/>
<gene>
    <name evidence="3" type="ORF">C3B59_10505</name>
</gene>
<keyword evidence="2" id="KW-0812">Transmembrane</keyword>
<evidence type="ECO:0000256" key="1">
    <source>
        <dbReference type="SAM" id="MobiDB-lite"/>
    </source>
</evidence>
<protein>
    <submittedName>
        <fullName evidence="3">Uncharacterized protein</fullName>
    </submittedName>
</protein>
<dbReference type="EMBL" id="PPXF01000048">
    <property type="protein sequence ID" value="POH63966.1"/>
    <property type="molecule type" value="Genomic_DNA"/>
</dbReference>
<feature type="transmembrane region" description="Helical" evidence="2">
    <location>
        <begin position="6"/>
        <end position="28"/>
    </location>
</feature>
<keyword evidence="2" id="KW-0472">Membrane</keyword>
<comment type="caution">
    <text evidence="3">The sequence shown here is derived from an EMBL/GenBank/DDBJ whole genome shotgun (WGS) entry which is preliminary data.</text>
</comment>
<dbReference type="Proteomes" id="UP000237104">
    <property type="component" value="Unassembled WGS sequence"/>
</dbReference>
<name>A0A2S3ZCI4_9MICO</name>
<accession>A0A2S3ZCI4</accession>